<dbReference type="PANTHER" id="PTHR45695">
    <property type="entry name" value="LEUCOKININ RECEPTOR-RELATED"/>
    <property type="match status" value="1"/>
</dbReference>
<dbReference type="OrthoDB" id="5950040at2759"/>
<evidence type="ECO:0000256" key="1">
    <source>
        <dbReference type="ARBA" id="ARBA00004141"/>
    </source>
</evidence>
<gene>
    <name evidence="11" type="ORF">MGAL_10B058146</name>
</gene>
<comment type="subcellular location">
    <subcellularLocation>
        <location evidence="1">Membrane</location>
        <topology evidence="1">Multi-pass membrane protein</topology>
    </subcellularLocation>
</comment>
<evidence type="ECO:0000256" key="2">
    <source>
        <dbReference type="ARBA" id="ARBA00022692"/>
    </source>
</evidence>
<dbReference type="PROSITE" id="PS50262">
    <property type="entry name" value="G_PROTEIN_RECEP_F1_2"/>
    <property type="match status" value="1"/>
</dbReference>
<accession>A0A8B6D9H3</accession>
<keyword evidence="7 8" id="KW-0807">Transducer</keyword>
<organism evidence="11 12">
    <name type="scientific">Mytilus galloprovincialis</name>
    <name type="common">Mediterranean mussel</name>
    <dbReference type="NCBI Taxonomy" id="29158"/>
    <lineage>
        <taxon>Eukaryota</taxon>
        <taxon>Metazoa</taxon>
        <taxon>Spiralia</taxon>
        <taxon>Lophotrochozoa</taxon>
        <taxon>Mollusca</taxon>
        <taxon>Bivalvia</taxon>
        <taxon>Autobranchia</taxon>
        <taxon>Pteriomorphia</taxon>
        <taxon>Mytilida</taxon>
        <taxon>Mytiloidea</taxon>
        <taxon>Mytilidae</taxon>
        <taxon>Mytilinae</taxon>
        <taxon>Mytilus</taxon>
    </lineage>
</organism>
<evidence type="ECO:0000313" key="12">
    <source>
        <dbReference type="Proteomes" id="UP000596742"/>
    </source>
</evidence>
<evidence type="ECO:0000256" key="9">
    <source>
        <dbReference type="SAM" id="Phobius"/>
    </source>
</evidence>
<feature type="transmembrane region" description="Helical" evidence="9">
    <location>
        <begin position="47"/>
        <end position="67"/>
    </location>
</feature>
<protein>
    <submittedName>
        <fullName evidence="11">G protein-coupled receptor 103</fullName>
    </submittedName>
</protein>
<evidence type="ECO:0000259" key="10">
    <source>
        <dbReference type="PROSITE" id="PS50262"/>
    </source>
</evidence>
<keyword evidence="5 9" id="KW-0472">Membrane</keyword>
<dbReference type="GO" id="GO:0005886">
    <property type="term" value="C:plasma membrane"/>
    <property type="evidence" value="ECO:0007669"/>
    <property type="project" value="TreeGrafter"/>
</dbReference>
<feature type="transmembrane region" description="Helical" evidence="9">
    <location>
        <begin position="223"/>
        <end position="247"/>
    </location>
</feature>
<dbReference type="InterPro" id="IPR017452">
    <property type="entry name" value="GPCR_Rhodpsn_7TM"/>
</dbReference>
<name>A0A8B6D9H3_MYTGA</name>
<dbReference type="PRINTS" id="PR00237">
    <property type="entry name" value="GPCRRHODOPSN"/>
</dbReference>
<dbReference type="Gene3D" id="1.20.1070.10">
    <property type="entry name" value="Rhodopsin 7-helix transmembrane proteins"/>
    <property type="match status" value="1"/>
</dbReference>
<keyword evidence="3 9" id="KW-1133">Transmembrane helix</keyword>
<dbReference type="Proteomes" id="UP000596742">
    <property type="component" value="Unassembled WGS sequence"/>
</dbReference>
<dbReference type="SUPFAM" id="SSF81321">
    <property type="entry name" value="Family A G protein-coupled receptor-like"/>
    <property type="match status" value="1"/>
</dbReference>
<evidence type="ECO:0000313" key="11">
    <source>
        <dbReference type="EMBL" id="VDI15976.1"/>
    </source>
</evidence>
<dbReference type="CDD" id="cd00637">
    <property type="entry name" value="7tm_classA_rhodopsin-like"/>
    <property type="match status" value="1"/>
</dbReference>
<evidence type="ECO:0000256" key="7">
    <source>
        <dbReference type="ARBA" id="ARBA00023224"/>
    </source>
</evidence>
<feature type="transmembrane region" description="Helical" evidence="9">
    <location>
        <begin position="12"/>
        <end position="35"/>
    </location>
</feature>
<comment type="similarity">
    <text evidence="8">Belongs to the G-protein coupled receptor 1 family.</text>
</comment>
<sequence>MSGGEALGDVPGLSVSLTIMCILAVLLNSVVILVLATKAHSFTSLDLFIINLCISDMLLAGIALPVRLNNGSHEGEDFRGGDPVCKLIMFIPLLTISSSISTMVAIAVDRFREIIRNRKLLPKQALYIITVLWIWSVTVSSPQLYEYSVYRKYEDKYNITSCGSHDIIEHFETVYAAIVIVLSYVVPLILVTISYVKIMIFVWKAGKTVAGKESQVLQKRMKIVRLLITITVVFALFWSPYFVLFGIEV</sequence>
<dbReference type="Pfam" id="PF00001">
    <property type="entry name" value="7tm_1"/>
    <property type="match status" value="1"/>
</dbReference>
<dbReference type="PROSITE" id="PS00237">
    <property type="entry name" value="G_PROTEIN_RECEP_F1_1"/>
    <property type="match status" value="1"/>
</dbReference>
<evidence type="ECO:0000256" key="4">
    <source>
        <dbReference type="ARBA" id="ARBA00023040"/>
    </source>
</evidence>
<keyword evidence="2 8" id="KW-0812">Transmembrane</keyword>
<feature type="transmembrane region" description="Helical" evidence="9">
    <location>
        <begin position="174"/>
        <end position="202"/>
    </location>
</feature>
<feature type="domain" description="G-protein coupled receptors family 1 profile" evidence="10">
    <location>
        <begin position="27"/>
        <end position="249"/>
    </location>
</feature>
<dbReference type="PANTHER" id="PTHR45695:SF22">
    <property type="entry name" value="G-PROTEIN COUPLED RECEPTORS FAMILY 1 PROFILE DOMAIN-CONTAINING PROTEIN"/>
    <property type="match status" value="1"/>
</dbReference>
<evidence type="ECO:0000256" key="5">
    <source>
        <dbReference type="ARBA" id="ARBA00023136"/>
    </source>
</evidence>
<evidence type="ECO:0000256" key="3">
    <source>
        <dbReference type="ARBA" id="ARBA00022989"/>
    </source>
</evidence>
<comment type="caution">
    <text evidence="11">The sequence shown here is derived from an EMBL/GenBank/DDBJ whole genome shotgun (WGS) entry which is preliminary data.</text>
</comment>
<feature type="transmembrane region" description="Helical" evidence="9">
    <location>
        <begin position="87"/>
        <end position="108"/>
    </location>
</feature>
<dbReference type="EMBL" id="UYJE01003036">
    <property type="protein sequence ID" value="VDI15976.1"/>
    <property type="molecule type" value="Genomic_DNA"/>
</dbReference>
<keyword evidence="12" id="KW-1185">Reference proteome</keyword>
<dbReference type="InterPro" id="IPR000276">
    <property type="entry name" value="GPCR_Rhodpsn"/>
</dbReference>
<proteinExistence type="inferred from homology"/>
<evidence type="ECO:0000256" key="8">
    <source>
        <dbReference type="RuleBase" id="RU000688"/>
    </source>
</evidence>
<dbReference type="AlphaFoldDB" id="A0A8B6D9H3"/>
<dbReference type="GO" id="GO:0004930">
    <property type="term" value="F:G protein-coupled receptor activity"/>
    <property type="evidence" value="ECO:0007669"/>
    <property type="project" value="UniProtKB-KW"/>
</dbReference>
<evidence type="ECO:0000256" key="6">
    <source>
        <dbReference type="ARBA" id="ARBA00023170"/>
    </source>
</evidence>
<reference evidence="11" key="1">
    <citation type="submission" date="2018-11" db="EMBL/GenBank/DDBJ databases">
        <authorList>
            <person name="Alioto T."/>
            <person name="Alioto T."/>
        </authorList>
    </citation>
    <scope>NUCLEOTIDE SEQUENCE</scope>
</reference>
<keyword evidence="6 8" id="KW-0675">Receptor</keyword>
<keyword evidence="4 8" id="KW-0297">G-protein coupled receptor</keyword>
<feature type="transmembrane region" description="Helical" evidence="9">
    <location>
        <begin position="120"/>
        <end position="138"/>
    </location>
</feature>